<dbReference type="Proteomes" id="UP001066276">
    <property type="component" value="Chromosome 1_1"/>
</dbReference>
<dbReference type="AlphaFoldDB" id="A0AAV7WUW9"/>
<feature type="compositionally biased region" description="Polar residues" evidence="1">
    <location>
        <begin position="148"/>
        <end position="159"/>
    </location>
</feature>
<organism evidence="2 3">
    <name type="scientific">Pleurodeles waltl</name>
    <name type="common">Iberian ribbed newt</name>
    <dbReference type="NCBI Taxonomy" id="8319"/>
    <lineage>
        <taxon>Eukaryota</taxon>
        <taxon>Metazoa</taxon>
        <taxon>Chordata</taxon>
        <taxon>Craniata</taxon>
        <taxon>Vertebrata</taxon>
        <taxon>Euteleostomi</taxon>
        <taxon>Amphibia</taxon>
        <taxon>Batrachia</taxon>
        <taxon>Caudata</taxon>
        <taxon>Salamandroidea</taxon>
        <taxon>Salamandridae</taxon>
        <taxon>Pleurodelinae</taxon>
        <taxon>Pleurodeles</taxon>
    </lineage>
</organism>
<feature type="region of interest" description="Disordered" evidence="1">
    <location>
        <begin position="110"/>
        <end position="159"/>
    </location>
</feature>
<feature type="compositionally biased region" description="Basic and acidic residues" evidence="1">
    <location>
        <begin position="129"/>
        <end position="144"/>
    </location>
</feature>
<keyword evidence="3" id="KW-1185">Reference proteome</keyword>
<name>A0AAV7WUW9_PLEWA</name>
<evidence type="ECO:0000256" key="1">
    <source>
        <dbReference type="SAM" id="MobiDB-lite"/>
    </source>
</evidence>
<protein>
    <submittedName>
        <fullName evidence="2">Uncharacterized protein</fullName>
    </submittedName>
</protein>
<feature type="region of interest" description="Disordered" evidence="1">
    <location>
        <begin position="74"/>
        <end position="93"/>
    </location>
</feature>
<evidence type="ECO:0000313" key="3">
    <source>
        <dbReference type="Proteomes" id="UP001066276"/>
    </source>
</evidence>
<reference evidence="2" key="1">
    <citation type="journal article" date="2022" name="bioRxiv">
        <title>Sequencing and chromosome-scale assembly of the giantPleurodeles waltlgenome.</title>
        <authorList>
            <person name="Brown T."/>
            <person name="Elewa A."/>
            <person name="Iarovenko S."/>
            <person name="Subramanian E."/>
            <person name="Araus A.J."/>
            <person name="Petzold A."/>
            <person name="Susuki M."/>
            <person name="Suzuki K.-i.T."/>
            <person name="Hayashi T."/>
            <person name="Toyoda A."/>
            <person name="Oliveira C."/>
            <person name="Osipova E."/>
            <person name="Leigh N.D."/>
            <person name="Simon A."/>
            <person name="Yun M.H."/>
        </authorList>
    </citation>
    <scope>NUCLEOTIDE SEQUENCE</scope>
    <source>
        <strain evidence="2">20211129_DDA</strain>
        <tissue evidence="2">Liver</tissue>
    </source>
</reference>
<comment type="caution">
    <text evidence="2">The sequence shown here is derived from an EMBL/GenBank/DDBJ whole genome shotgun (WGS) entry which is preliminary data.</text>
</comment>
<sequence length="159" mass="17928">MEVRLDKVECEIMAKKQRKFHRDECDYEKDQILTFARKYEHLRENRANKGVQQGARNVQASSVESNNIQENLLRESAESGASECDVSSHSESERVKSQILKEFNLLAQGRVNAQRGRGTVGSRARGRGGRGDPKPSRLQQRDIESTWGIRTSGQTAANP</sequence>
<feature type="region of interest" description="Disordered" evidence="1">
    <location>
        <begin position="50"/>
        <end position="69"/>
    </location>
</feature>
<accession>A0AAV7WUW9</accession>
<dbReference type="EMBL" id="JANPWB010000001">
    <property type="protein sequence ID" value="KAJ1217745.1"/>
    <property type="molecule type" value="Genomic_DNA"/>
</dbReference>
<gene>
    <name evidence="2" type="ORF">NDU88_005335</name>
</gene>
<proteinExistence type="predicted"/>
<evidence type="ECO:0000313" key="2">
    <source>
        <dbReference type="EMBL" id="KAJ1217745.1"/>
    </source>
</evidence>